<dbReference type="PROSITE" id="PS00018">
    <property type="entry name" value="EF_HAND_1"/>
    <property type="match status" value="1"/>
</dbReference>
<dbReference type="InterPro" id="IPR018247">
    <property type="entry name" value="EF_Hand_1_Ca_BS"/>
</dbReference>
<dbReference type="OrthoDB" id="447428at2759"/>
<gene>
    <name evidence="4" type="primary">ATP5C1</name>
    <name evidence="4" type="ORF">SPIL2461_LOCUS10188</name>
</gene>
<organism evidence="4 5">
    <name type="scientific">Symbiodinium pilosum</name>
    <name type="common">Dinoflagellate</name>
    <dbReference type="NCBI Taxonomy" id="2952"/>
    <lineage>
        <taxon>Eukaryota</taxon>
        <taxon>Sar</taxon>
        <taxon>Alveolata</taxon>
        <taxon>Dinophyceae</taxon>
        <taxon>Suessiales</taxon>
        <taxon>Symbiodiniaceae</taxon>
        <taxon>Symbiodinium</taxon>
    </lineage>
</organism>
<protein>
    <submittedName>
        <fullName evidence="4">ATP5C1 protein</fullName>
    </submittedName>
</protein>
<sequence>MGPMRQGRGEPSPATDRTDAPLIEGKDAKDAEDGRVGEAAAAKVNSGSGAAGSGSSSLLTKALEVARAARCLPAPPGGWLGPFGFFRLVTYVFLAGAVFAVLLTVTASVGLGIPLVGGGPDGFAAFASLLLCFACLVCAGAAYAHEGLEQEVTAMQKQNQLFQDKNQLLAAQLDELSGVRQKLEDVRQRLGEDLEHFEATLVELHAVSSVEVLQLMLEAFLNADDSRDGRLADEELDRFFEVCKAPLQQAAPDFDVEQLVEEVQDVGLGLCNLRFLTNAAVAGCDRIPGRSTAMLALVMFSTHPEKYEHELAISLKSVLGSSDDVVAAWIQDKKAKADPQEHGRIPGHELMDLSRMVMSAPLEAKDSTGEQKEEV</sequence>
<keyword evidence="3" id="KW-0472">Membrane</keyword>
<evidence type="ECO:0000256" key="3">
    <source>
        <dbReference type="SAM" id="Phobius"/>
    </source>
</evidence>
<comment type="caution">
    <text evidence="4">The sequence shown here is derived from an EMBL/GenBank/DDBJ whole genome shotgun (WGS) entry which is preliminary data.</text>
</comment>
<dbReference type="EMBL" id="CAJNIZ010018624">
    <property type="protein sequence ID" value="CAE7413126.1"/>
    <property type="molecule type" value="Genomic_DNA"/>
</dbReference>
<name>A0A812R0L3_SYMPI</name>
<keyword evidence="3" id="KW-0812">Transmembrane</keyword>
<feature type="region of interest" description="Disordered" evidence="2">
    <location>
        <begin position="1"/>
        <end position="37"/>
    </location>
</feature>
<proteinExistence type="predicted"/>
<reference evidence="4" key="1">
    <citation type="submission" date="2021-02" db="EMBL/GenBank/DDBJ databases">
        <authorList>
            <person name="Dougan E. K."/>
            <person name="Rhodes N."/>
            <person name="Thang M."/>
            <person name="Chan C."/>
        </authorList>
    </citation>
    <scope>NUCLEOTIDE SEQUENCE</scope>
</reference>
<keyword evidence="5" id="KW-1185">Reference proteome</keyword>
<evidence type="ECO:0000256" key="2">
    <source>
        <dbReference type="SAM" id="MobiDB-lite"/>
    </source>
</evidence>
<evidence type="ECO:0000313" key="5">
    <source>
        <dbReference type="Proteomes" id="UP000649617"/>
    </source>
</evidence>
<keyword evidence="1" id="KW-0175">Coiled coil</keyword>
<feature type="compositionally biased region" description="Basic and acidic residues" evidence="2">
    <location>
        <begin position="16"/>
        <end position="36"/>
    </location>
</feature>
<dbReference type="AlphaFoldDB" id="A0A812R0L3"/>
<evidence type="ECO:0000256" key="1">
    <source>
        <dbReference type="SAM" id="Coils"/>
    </source>
</evidence>
<feature type="transmembrane region" description="Helical" evidence="3">
    <location>
        <begin position="123"/>
        <end position="144"/>
    </location>
</feature>
<evidence type="ECO:0000313" key="4">
    <source>
        <dbReference type="EMBL" id="CAE7413126.1"/>
    </source>
</evidence>
<keyword evidence="3" id="KW-1133">Transmembrane helix</keyword>
<accession>A0A812R0L3</accession>
<feature type="coiled-coil region" evidence="1">
    <location>
        <begin position="145"/>
        <end position="200"/>
    </location>
</feature>
<feature type="transmembrane region" description="Helical" evidence="3">
    <location>
        <begin position="88"/>
        <end position="111"/>
    </location>
</feature>
<dbReference type="Proteomes" id="UP000649617">
    <property type="component" value="Unassembled WGS sequence"/>
</dbReference>